<protein>
    <submittedName>
        <fullName evidence="1">Uncharacterized protein</fullName>
    </submittedName>
</protein>
<reference evidence="1" key="1">
    <citation type="submission" date="2022-07" db="EMBL/GenBank/DDBJ databases">
        <title>Phylogenomic reconstructions and comparative analyses of Kickxellomycotina fungi.</title>
        <authorList>
            <person name="Reynolds N.K."/>
            <person name="Stajich J.E."/>
            <person name="Barry K."/>
            <person name="Grigoriev I.V."/>
            <person name="Crous P."/>
            <person name="Smith M.E."/>
        </authorList>
    </citation>
    <scope>NUCLEOTIDE SEQUENCE</scope>
    <source>
        <strain evidence="1">BCRC 34882</strain>
    </source>
</reference>
<accession>A0ABQ8PDS9</accession>
<dbReference type="Proteomes" id="UP001151295">
    <property type="component" value="Unassembled WGS sequence"/>
</dbReference>
<name>A0ABQ8PDS9_9FUNG</name>
<organism evidence="1 2">
    <name type="scientific">Coemansia umbellata</name>
    <dbReference type="NCBI Taxonomy" id="1424467"/>
    <lineage>
        <taxon>Eukaryota</taxon>
        <taxon>Fungi</taxon>
        <taxon>Fungi incertae sedis</taxon>
        <taxon>Zoopagomycota</taxon>
        <taxon>Kickxellomycotina</taxon>
        <taxon>Kickxellomycetes</taxon>
        <taxon>Kickxellales</taxon>
        <taxon>Kickxellaceae</taxon>
        <taxon>Coemansia</taxon>
    </lineage>
</organism>
<evidence type="ECO:0000313" key="1">
    <source>
        <dbReference type="EMBL" id="KAJ1986901.1"/>
    </source>
</evidence>
<evidence type="ECO:0000313" key="2">
    <source>
        <dbReference type="Proteomes" id="UP001151295"/>
    </source>
</evidence>
<keyword evidence="2" id="KW-1185">Reference proteome</keyword>
<proteinExistence type="predicted"/>
<dbReference type="EMBL" id="JANBQD010000150">
    <property type="protein sequence ID" value="KAJ1986901.1"/>
    <property type="molecule type" value="Genomic_DNA"/>
</dbReference>
<comment type="caution">
    <text evidence="1">The sequence shown here is derived from an EMBL/GenBank/DDBJ whole genome shotgun (WGS) entry which is preliminary data.</text>
</comment>
<sequence length="693" mass="76819">MILCKHTAKLIETLSKIFGSEAHLKTDVGMKRSLMERFCENSLAIHKLLLNYSPQFKVVWLSLCTIATKFSGVSFDSSKQCQKIFTHSCSTVRELASQTSALIARTDKSGAQDIKLQRRVKMNLASIRFIVFRMPSLLPKVRVDESRSAALTMLDTLFGELISARSLLVMPAIIAAFINQLVCAVVRKFTLMLFTKDVSPILRHLDALSEHSSDVVFPLIEGLHHRSAHCEIIRIICCGLDSISAENQLLLLAHPISIMTAFAMAVDYDILYLFLPDENSDSSDSIEQASENSTYQRLVASIATSARYLASDEYFMHWEMAVLDGALGFSGRSVGFKVLLEAWKLVAKFSLSAATVEPSVDYIVAAIIGDCVVLDQEVSNSLSELLSSFIHTMPVEKQHGCVKSIIDRYMTEAPTQKLITLCRVFPWDIYISSTLDGRAYNFIHGIAEKVLDFTSEYKVCKLDCISALGAINALVPAIRMLDPRQQTKLVEAIYMRIFNVLENCQTDKMCADSCKAAALALLVACAFVEEDNANSYKVLALCARNIDWPLFPQHESLVQLLWAAAEHGRDALVGTLVRNGGEEQLVKFVNSEAAGKVTNELATQEIIYSSTFQRSIKLDLSVANDIDADVHMNGSSASEDCKNINEIIAGIDWLRRGLQETSHSAMPQGSSNALRDSLCALLPEIERITKEFH</sequence>
<gene>
    <name evidence="1" type="ORF">EDC05_006110</name>
</gene>